<keyword evidence="1" id="KW-0472">Membrane</keyword>
<sequence>MLQTGPVAGGPGAAVVAGTTYLLGYAFLLATSTRVVDYFLRRWTGTDLTAGVNEGQRDTGRVVGKCENVLVLTLVFVGAYTALGLVFAAKSIVRREDMTSGDTTWYLAGTLVNFTYSIVVGVVAVAVAVIGVLPEVV</sequence>
<keyword evidence="3" id="KW-1185">Reference proteome</keyword>
<proteinExistence type="predicted"/>
<feature type="transmembrane region" description="Helical" evidence="1">
    <location>
        <begin position="12"/>
        <end position="32"/>
    </location>
</feature>
<protein>
    <submittedName>
        <fullName evidence="2">Uncharacterized protein</fullName>
    </submittedName>
</protein>
<accession>A0A7D5LD12</accession>
<feature type="transmembrane region" description="Helical" evidence="1">
    <location>
        <begin position="105"/>
        <end position="133"/>
    </location>
</feature>
<evidence type="ECO:0000313" key="3">
    <source>
        <dbReference type="Proteomes" id="UP000509626"/>
    </source>
</evidence>
<dbReference type="EMBL" id="CP058579">
    <property type="protein sequence ID" value="QLG63973.1"/>
    <property type="molecule type" value="Genomic_DNA"/>
</dbReference>
<name>A0A7D5LD12_9EURY</name>
<evidence type="ECO:0000256" key="1">
    <source>
        <dbReference type="SAM" id="Phobius"/>
    </source>
</evidence>
<dbReference type="AlphaFoldDB" id="A0A7D5LD12"/>
<dbReference type="Proteomes" id="UP000509626">
    <property type="component" value="Chromosome"/>
</dbReference>
<organism evidence="2 3">
    <name type="scientific">Halorarum salinum</name>
    <dbReference type="NCBI Taxonomy" id="2743089"/>
    <lineage>
        <taxon>Archaea</taxon>
        <taxon>Methanobacteriati</taxon>
        <taxon>Methanobacteriota</taxon>
        <taxon>Stenosarchaea group</taxon>
        <taxon>Halobacteria</taxon>
        <taxon>Halobacteriales</taxon>
        <taxon>Haloferacaceae</taxon>
        <taxon>Halorarum</taxon>
    </lineage>
</organism>
<evidence type="ECO:0000313" key="2">
    <source>
        <dbReference type="EMBL" id="QLG63973.1"/>
    </source>
</evidence>
<keyword evidence="1" id="KW-1133">Transmembrane helix</keyword>
<dbReference type="KEGG" id="halu:HUG12_03535"/>
<feature type="transmembrane region" description="Helical" evidence="1">
    <location>
        <begin position="69"/>
        <end position="93"/>
    </location>
</feature>
<keyword evidence="1" id="KW-0812">Transmembrane</keyword>
<gene>
    <name evidence="2" type="ORF">HUG12_03535</name>
</gene>
<reference evidence="2 3" key="1">
    <citation type="submission" date="2020-06" db="EMBL/GenBank/DDBJ databases">
        <title>NJ-3-1, isolated from saline soil.</title>
        <authorList>
            <person name="Cui H.L."/>
            <person name="Shi X."/>
        </authorList>
    </citation>
    <scope>NUCLEOTIDE SEQUENCE [LARGE SCALE GENOMIC DNA]</scope>
    <source>
        <strain evidence="2 3">NJ-3-1</strain>
    </source>
</reference>